<keyword evidence="1 4" id="KW-0378">Hydrolase</keyword>
<evidence type="ECO:0000256" key="1">
    <source>
        <dbReference type="ARBA" id="ARBA00022801"/>
    </source>
</evidence>
<dbReference type="InterPro" id="IPR008979">
    <property type="entry name" value="Galactose-bd-like_sf"/>
</dbReference>
<dbReference type="EMBL" id="JAUCFI010000003">
    <property type="protein sequence ID" value="MDM5282747.1"/>
    <property type="molecule type" value="Genomic_DNA"/>
</dbReference>
<dbReference type="GO" id="GO:0008239">
    <property type="term" value="F:dipeptidyl-peptidase activity"/>
    <property type="evidence" value="ECO:0007669"/>
    <property type="project" value="InterPro"/>
</dbReference>
<dbReference type="Gene3D" id="3.40.50.1820">
    <property type="entry name" value="alpha/beta hydrolase"/>
    <property type="match status" value="1"/>
</dbReference>
<reference evidence="4" key="1">
    <citation type="submission" date="2023-06" db="EMBL/GenBank/DDBJ databases">
        <title>Comparative genomics of Bacillaceae isolates and their secondary metabolite potential.</title>
        <authorList>
            <person name="Song L."/>
            <person name="Nielsen L.J."/>
            <person name="Mohite O."/>
            <person name="Xu X."/>
            <person name="Weber T."/>
            <person name="Kovacs A.T."/>
        </authorList>
    </citation>
    <scope>NUCLEOTIDE SEQUENCE</scope>
    <source>
        <strain evidence="4">G1S1</strain>
    </source>
</reference>
<evidence type="ECO:0000313" key="4">
    <source>
        <dbReference type="EMBL" id="MDM5282747.1"/>
    </source>
</evidence>
<dbReference type="Gene3D" id="2.60.120.260">
    <property type="entry name" value="Galactose-binding domain-like"/>
    <property type="match status" value="1"/>
</dbReference>
<accession>A0AAJ1VA48</accession>
<gene>
    <name evidence="4" type="ORF">QUF85_05470</name>
</gene>
<dbReference type="SUPFAM" id="SSF49785">
    <property type="entry name" value="Galactose-binding domain-like"/>
    <property type="match status" value="1"/>
</dbReference>
<dbReference type="RefSeq" id="WP_289349025.1">
    <property type="nucleotide sequence ID" value="NZ_JAUCFI010000003.1"/>
</dbReference>
<organism evidence="4 5">
    <name type="scientific">Peribacillus frigoritolerans</name>
    <dbReference type="NCBI Taxonomy" id="450367"/>
    <lineage>
        <taxon>Bacteria</taxon>
        <taxon>Bacillati</taxon>
        <taxon>Bacillota</taxon>
        <taxon>Bacilli</taxon>
        <taxon>Bacillales</taxon>
        <taxon>Bacillaceae</taxon>
        <taxon>Peribacillus</taxon>
    </lineage>
</organism>
<dbReference type="SUPFAM" id="SSF53474">
    <property type="entry name" value="alpha/beta-Hydrolases"/>
    <property type="match status" value="1"/>
</dbReference>
<feature type="domain" description="Xaa-Pro dipeptidyl-peptidase C-terminal" evidence="3">
    <location>
        <begin position="326"/>
        <end position="577"/>
    </location>
</feature>
<sequence length="586" mass="66624">MMKKVEIVVEKNVPCTMRDGTVLYADVYRPNLPGQFPVLLTRLPYSKDLPNYSHRYVDTNRLVENGFAVIIQDVRGRFQSEGEFKPFSQEADDGYDTVEWAASLSYSTGKVGMFGLSYYGYTQLLAAEKKPPHLIAIFPAMTLNDQRNGTVYRNGAFALGLFETWTLESIVPDLLKRRYEKNKERTSAYRKLADSLNNIEELYAYAPINDWPPLKVLDEDNFFFEHLNHPIEDETYWQNSSITEKFARIQLPAFHLGGWYDCFIGPTLENYVEMNKVNGHLSHTQKLIIGPWSHGLFTSIQGARSFGVHASGDWINLEEDITALHIRWFNRWLKGIDNGIEKEPPVKIFVMGINEWRDENEWPLERTEYTSYYLHSKGKANTKTGDGRLSRDEQEGEKTDSYIYDPLNPVPTKGGATLFSGPLTMGPYDQSDIEKRNDVLVYTSETLKEALEVTGPVKLKLFASTDAADTDFTAKLVDESPDGTAIILTEGIVNAKYRNGHRAEKELNGEIVEYEINLWATSNVFLPGHRILLEISSSSFPQYAPNPNTGKSMIESSETKTARQTIYHSKEFPSRILLPIIPASEN</sequence>
<dbReference type="NCBIfam" id="TIGR00976">
    <property type="entry name" value="CocE_NonD"/>
    <property type="match status" value="1"/>
</dbReference>
<feature type="compositionally biased region" description="Basic and acidic residues" evidence="2">
    <location>
        <begin position="385"/>
        <end position="400"/>
    </location>
</feature>
<dbReference type="Pfam" id="PF08530">
    <property type="entry name" value="PepX_C"/>
    <property type="match status" value="1"/>
</dbReference>
<dbReference type="InterPro" id="IPR050585">
    <property type="entry name" value="Xaa-Pro_dipeptidyl-ppase/CocE"/>
</dbReference>
<dbReference type="InterPro" id="IPR005674">
    <property type="entry name" value="CocE/Ser_esterase"/>
</dbReference>
<comment type="caution">
    <text evidence="4">The sequence shown here is derived from an EMBL/GenBank/DDBJ whole genome shotgun (WGS) entry which is preliminary data.</text>
</comment>
<name>A0AAJ1VA48_9BACI</name>
<dbReference type="InterPro" id="IPR000383">
    <property type="entry name" value="Xaa-Pro-like_dom"/>
</dbReference>
<dbReference type="PANTHER" id="PTHR43056">
    <property type="entry name" value="PEPTIDASE S9 PROLYL OLIGOPEPTIDASE"/>
    <property type="match status" value="1"/>
</dbReference>
<evidence type="ECO:0000313" key="5">
    <source>
        <dbReference type="Proteomes" id="UP001238973"/>
    </source>
</evidence>
<feature type="region of interest" description="Disordered" evidence="2">
    <location>
        <begin position="381"/>
        <end position="407"/>
    </location>
</feature>
<dbReference type="Proteomes" id="UP001238973">
    <property type="component" value="Unassembled WGS sequence"/>
</dbReference>
<dbReference type="AlphaFoldDB" id="A0AAJ1VA48"/>
<protein>
    <submittedName>
        <fullName evidence="4">CocE/NonD family hydrolase</fullName>
    </submittedName>
</protein>
<evidence type="ECO:0000259" key="3">
    <source>
        <dbReference type="SMART" id="SM00939"/>
    </source>
</evidence>
<dbReference type="InterPro" id="IPR013736">
    <property type="entry name" value="Xaa-Pro_dipept_C"/>
</dbReference>
<dbReference type="Gene3D" id="1.10.3020.10">
    <property type="entry name" value="alpha-amino acid ester hydrolase ( Helical cap domain)"/>
    <property type="match status" value="1"/>
</dbReference>
<dbReference type="PANTHER" id="PTHR43056:SF10">
    <property type="entry name" value="COCE_NOND FAMILY, PUTATIVE (AFU_ORTHOLOGUE AFUA_7G00600)-RELATED"/>
    <property type="match status" value="1"/>
</dbReference>
<proteinExistence type="predicted"/>
<dbReference type="InterPro" id="IPR029058">
    <property type="entry name" value="AB_hydrolase_fold"/>
</dbReference>
<dbReference type="Pfam" id="PF02129">
    <property type="entry name" value="Peptidase_S15"/>
    <property type="match status" value="1"/>
</dbReference>
<evidence type="ECO:0000256" key="2">
    <source>
        <dbReference type="SAM" id="MobiDB-lite"/>
    </source>
</evidence>
<dbReference type="SMART" id="SM00939">
    <property type="entry name" value="PepX_C"/>
    <property type="match status" value="1"/>
</dbReference>